<protein>
    <submittedName>
        <fullName evidence="4">SCP domain-containing protein</fullName>
    </submittedName>
</protein>
<sequence>MSMMKSFVNDNFEWIAAKSSRLAHYNKMWTITSSEFQAAVRLLQQGELAKHSVSEGTRAVTKYTCSKWMMRCVCVWRTVSERLSERIAWLC</sequence>
<reference evidence="2 3" key="2">
    <citation type="submission" date="2018-11" db="EMBL/GenBank/DDBJ databases">
        <authorList>
            <consortium name="Pathogen Informatics"/>
        </authorList>
    </citation>
    <scope>NUCLEOTIDE SEQUENCE [LARGE SCALE GENOMIC DNA]</scope>
</reference>
<dbReference type="InterPro" id="IPR000558">
    <property type="entry name" value="Histone_H2B"/>
</dbReference>
<gene>
    <name evidence="2" type="ORF">TASK_LOCUS7964</name>
</gene>
<name>A0A0R3WBE9_TAEAS</name>
<keyword evidence="3" id="KW-1185">Reference proteome</keyword>
<dbReference type="CDD" id="cd22910">
    <property type="entry name" value="HFD_H2B"/>
    <property type="match status" value="1"/>
</dbReference>
<dbReference type="WBParaSite" id="TASK_0000796301-mRNA-1">
    <property type="protein sequence ID" value="TASK_0000796301-mRNA-1"/>
    <property type="gene ID" value="TASK_0000796301"/>
</dbReference>
<dbReference type="PRINTS" id="PR00621">
    <property type="entry name" value="HISTONEH2B"/>
</dbReference>
<comment type="similarity">
    <text evidence="1">Belongs to the histone H2B family.</text>
</comment>
<dbReference type="AlphaFoldDB" id="A0A0R3WBE9"/>
<proteinExistence type="inferred from homology"/>
<evidence type="ECO:0000313" key="4">
    <source>
        <dbReference type="WBParaSite" id="TASK_0000796301-mRNA-1"/>
    </source>
</evidence>
<accession>A0A0R3WBE9</accession>
<dbReference type="SUPFAM" id="SSF47113">
    <property type="entry name" value="Histone-fold"/>
    <property type="match status" value="1"/>
</dbReference>
<dbReference type="GO" id="GO:0046982">
    <property type="term" value="F:protein heterodimerization activity"/>
    <property type="evidence" value="ECO:0007669"/>
    <property type="project" value="InterPro"/>
</dbReference>
<dbReference type="PANTHER" id="PTHR23428">
    <property type="entry name" value="HISTONE H2B"/>
    <property type="match status" value="1"/>
</dbReference>
<dbReference type="GO" id="GO:0003677">
    <property type="term" value="F:DNA binding"/>
    <property type="evidence" value="ECO:0007669"/>
    <property type="project" value="InterPro"/>
</dbReference>
<organism evidence="4">
    <name type="scientific">Taenia asiatica</name>
    <name type="common">Asian tapeworm</name>
    <dbReference type="NCBI Taxonomy" id="60517"/>
    <lineage>
        <taxon>Eukaryota</taxon>
        <taxon>Metazoa</taxon>
        <taxon>Spiralia</taxon>
        <taxon>Lophotrochozoa</taxon>
        <taxon>Platyhelminthes</taxon>
        <taxon>Cestoda</taxon>
        <taxon>Eucestoda</taxon>
        <taxon>Cyclophyllidea</taxon>
        <taxon>Taeniidae</taxon>
        <taxon>Taenia</taxon>
    </lineage>
</organism>
<dbReference type="GO" id="GO:0000786">
    <property type="term" value="C:nucleosome"/>
    <property type="evidence" value="ECO:0007669"/>
    <property type="project" value="InterPro"/>
</dbReference>
<evidence type="ECO:0000256" key="1">
    <source>
        <dbReference type="ARBA" id="ARBA00006846"/>
    </source>
</evidence>
<dbReference type="GO" id="GO:0030527">
    <property type="term" value="F:structural constituent of chromatin"/>
    <property type="evidence" value="ECO:0007669"/>
    <property type="project" value="InterPro"/>
</dbReference>
<dbReference type="EMBL" id="UYRS01018707">
    <property type="protein sequence ID" value="VDK39326.1"/>
    <property type="molecule type" value="Genomic_DNA"/>
</dbReference>
<reference evidence="4" key="1">
    <citation type="submission" date="2017-02" db="UniProtKB">
        <authorList>
            <consortium name="WormBaseParasite"/>
        </authorList>
    </citation>
    <scope>IDENTIFICATION</scope>
</reference>
<dbReference type="Proteomes" id="UP000282613">
    <property type="component" value="Unassembled WGS sequence"/>
</dbReference>
<evidence type="ECO:0000313" key="3">
    <source>
        <dbReference type="Proteomes" id="UP000282613"/>
    </source>
</evidence>
<dbReference type="OrthoDB" id="6256412at2759"/>
<dbReference type="Gene3D" id="1.10.20.10">
    <property type="entry name" value="Histone, subunit A"/>
    <property type="match status" value="1"/>
</dbReference>
<evidence type="ECO:0000313" key="2">
    <source>
        <dbReference type="EMBL" id="VDK39326.1"/>
    </source>
</evidence>
<dbReference type="SMART" id="SM00427">
    <property type="entry name" value="H2B"/>
    <property type="match status" value="1"/>
</dbReference>
<dbReference type="InterPro" id="IPR009072">
    <property type="entry name" value="Histone-fold"/>
</dbReference>
<dbReference type="STRING" id="60517.A0A0R3WBE9"/>